<dbReference type="Gene3D" id="2.60.120.260">
    <property type="entry name" value="Galactose-binding domain-like"/>
    <property type="match status" value="1"/>
</dbReference>
<dbReference type="InterPro" id="IPR040255">
    <property type="entry name" value="Non-specific_endonuclease"/>
</dbReference>
<evidence type="ECO:0000256" key="2">
    <source>
        <dbReference type="ARBA" id="ARBA00010052"/>
    </source>
</evidence>
<evidence type="ECO:0000256" key="10">
    <source>
        <dbReference type="SAM" id="MobiDB-lite"/>
    </source>
</evidence>
<dbReference type="PROSITE" id="PS01070">
    <property type="entry name" value="NUCLEASE_NON_SPEC"/>
    <property type="match status" value="1"/>
</dbReference>
<evidence type="ECO:0000256" key="7">
    <source>
        <dbReference type="ARBA" id="ARBA00022842"/>
    </source>
</evidence>
<reference evidence="13" key="1">
    <citation type="submission" date="2020-08" db="EMBL/GenBank/DDBJ databases">
        <title>Pontibacter sp. SD6 16S ribosomal RNA gene Genome sequencing and assembly.</title>
        <authorList>
            <person name="Kang M."/>
        </authorList>
    </citation>
    <scope>NUCLEOTIDE SEQUENCE</scope>
    <source>
        <strain evidence="13">SD6</strain>
    </source>
</reference>
<keyword evidence="6" id="KW-0378">Hydrolase</keyword>
<dbReference type="GO" id="GO:0004519">
    <property type="term" value="F:endonuclease activity"/>
    <property type="evidence" value="ECO:0007669"/>
    <property type="project" value="UniProtKB-KW"/>
</dbReference>
<dbReference type="Proteomes" id="UP000603640">
    <property type="component" value="Unassembled WGS sequence"/>
</dbReference>
<evidence type="ECO:0000313" key="14">
    <source>
        <dbReference type="Proteomes" id="UP000603640"/>
    </source>
</evidence>
<keyword evidence="3" id="KW-0540">Nuclease</keyword>
<dbReference type="SUPFAM" id="SSF54060">
    <property type="entry name" value="His-Me finger endonucleases"/>
    <property type="match status" value="1"/>
</dbReference>
<dbReference type="InterPro" id="IPR001604">
    <property type="entry name" value="Endo_G_ENPP1-like_dom"/>
</dbReference>
<keyword evidence="14" id="KW-1185">Reference proteome</keyword>
<dbReference type="GO" id="GO:0046872">
    <property type="term" value="F:metal ion binding"/>
    <property type="evidence" value="ECO:0007669"/>
    <property type="project" value="UniProtKB-KW"/>
</dbReference>
<evidence type="ECO:0000256" key="6">
    <source>
        <dbReference type="ARBA" id="ARBA00022801"/>
    </source>
</evidence>
<dbReference type="InterPro" id="IPR044929">
    <property type="entry name" value="DNA/RNA_non-sp_Endonuclease_sf"/>
</dbReference>
<dbReference type="InterPro" id="IPR044925">
    <property type="entry name" value="His-Me_finger_sf"/>
</dbReference>
<keyword evidence="4 9" id="KW-0479">Metal-binding</keyword>
<dbReference type="CDD" id="cd00091">
    <property type="entry name" value="NUC"/>
    <property type="match status" value="1"/>
</dbReference>
<dbReference type="EMBL" id="JACRVF010000001">
    <property type="protein sequence ID" value="MBC5992246.1"/>
    <property type="molecule type" value="Genomic_DNA"/>
</dbReference>
<proteinExistence type="inferred from homology"/>
<feature type="binding site" evidence="9">
    <location>
        <position position="390"/>
    </location>
    <ligand>
        <name>Mg(2+)</name>
        <dbReference type="ChEBI" id="CHEBI:18420"/>
        <note>catalytic</note>
    </ligand>
</feature>
<evidence type="ECO:0000256" key="5">
    <source>
        <dbReference type="ARBA" id="ARBA00022759"/>
    </source>
</evidence>
<evidence type="ECO:0000256" key="1">
    <source>
        <dbReference type="ARBA" id="ARBA00001946"/>
    </source>
</evidence>
<feature type="region of interest" description="Disordered" evidence="10">
    <location>
        <begin position="235"/>
        <end position="277"/>
    </location>
</feature>
<comment type="caution">
    <text evidence="13">The sequence shown here is derived from an EMBL/GenBank/DDBJ whole genome shotgun (WGS) entry which is preliminary data.</text>
</comment>
<dbReference type="SMART" id="SM00477">
    <property type="entry name" value="NUC"/>
    <property type="match status" value="1"/>
</dbReference>
<dbReference type="SMART" id="SM00892">
    <property type="entry name" value="Endonuclease_NS"/>
    <property type="match status" value="1"/>
</dbReference>
<feature type="domain" description="ENPP1-3/EXOG-like endonuclease/phosphodiesterase" evidence="11">
    <location>
        <begin position="297"/>
        <end position="506"/>
    </location>
</feature>
<dbReference type="PANTHER" id="PTHR13966:SF5">
    <property type="entry name" value="ENDONUCLEASE G, MITOCHONDRIAL"/>
    <property type="match status" value="1"/>
</dbReference>
<evidence type="ECO:0000256" key="3">
    <source>
        <dbReference type="ARBA" id="ARBA00022722"/>
    </source>
</evidence>
<dbReference type="Gene3D" id="3.40.570.10">
    <property type="entry name" value="Extracellular Endonuclease, subunit A"/>
    <property type="match status" value="1"/>
</dbReference>
<evidence type="ECO:0000256" key="4">
    <source>
        <dbReference type="ARBA" id="ARBA00022723"/>
    </source>
</evidence>
<dbReference type="GO" id="GO:0016787">
    <property type="term" value="F:hydrolase activity"/>
    <property type="evidence" value="ECO:0007669"/>
    <property type="project" value="UniProtKB-KW"/>
</dbReference>
<dbReference type="InterPro" id="IPR018524">
    <property type="entry name" value="DNA/RNA_endonuclease_AS"/>
</dbReference>
<evidence type="ECO:0000313" key="13">
    <source>
        <dbReference type="EMBL" id="MBC5992246.1"/>
    </source>
</evidence>
<feature type="compositionally biased region" description="Gly residues" evidence="10">
    <location>
        <begin position="243"/>
        <end position="266"/>
    </location>
</feature>
<keyword evidence="5 13" id="KW-0255">Endonuclease</keyword>
<name>A0A923SJ16_9BACT</name>
<feature type="domain" description="DNA/RNA non-specific endonuclease/pyrophosphatase/phosphodiesterase" evidence="12">
    <location>
        <begin position="296"/>
        <end position="506"/>
    </location>
</feature>
<evidence type="ECO:0000259" key="11">
    <source>
        <dbReference type="SMART" id="SM00477"/>
    </source>
</evidence>
<dbReference type="Pfam" id="PF01223">
    <property type="entry name" value="Endonuclease_NS"/>
    <property type="match status" value="1"/>
</dbReference>
<gene>
    <name evidence="13" type="ORF">H8S84_05290</name>
</gene>
<sequence>MEFDLPDGAKSVTLSYAKYGGDKNSSFEVFYSTNGGTSWQSAGSAVTVSKTSLQQVTFPLNIYGAIRFEVRKISGGSNRINIDNFSVESNPAPVAADFLEDFESGSKGSYAAASVTLASGSWLLNEALIGTLESDRKSGTKSVRIRDLGTLEMQFDQNGAQTVSISHAVYGTDGSSTWELQSSTDGGATWIKQGSTITSSSTTLETVSFSVAISSSVRFRVVKLSGSGNRINIDDFTISGTSTGTGGSTGGGSDDGGTGGSTGGDTGNTSGSVHLTMGNPSGAITDVNAPNNYLLLKNQFVMSYSRDKGTANWVSWHLDESWLGSTPRQDDFRADNTLPSGWYQVSATDYSYSGFDRGHMCPSADRTLTVTDNSMTFLMTNMIPQAPNNNRLGWASLESYCRSLLSGGYEIYIISGGYGVGGTGSNGYATTIANGKVTVPASTWKVILIIPDGDNDASRVTTSARVIAVDMPNDNSVSSDWKLYKTSVDAIEAKTGYDFFSLVADDVETIIEATVDNQ</sequence>
<keyword evidence="7" id="KW-0460">Magnesium</keyword>
<protein>
    <submittedName>
        <fullName evidence="13">DNA/RNA non-specific endonuclease</fullName>
    </submittedName>
</protein>
<dbReference type="InterPro" id="IPR020821">
    <property type="entry name" value="ENPP1-3/EXOG-like_nuc-like"/>
</dbReference>
<organism evidence="13 14">
    <name type="scientific">Pontibacter cellulosilyticus</name>
    <dbReference type="NCBI Taxonomy" id="1720253"/>
    <lineage>
        <taxon>Bacteria</taxon>
        <taxon>Pseudomonadati</taxon>
        <taxon>Bacteroidota</taxon>
        <taxon>Cytophagia</taxon>
        <taxon>Cytophagales</taxon>
        <taxon>Hymenobacteraceae</taxon>
        <taxon>Pontibacter</taxon>
    </lineage>
</organism>
<dbReference type="AlphaFoldDB" id="A0A923SJ16"/>
<dbReference type="PANTHER" id="PTHR13966">
    <property type="entry name" value="ENDONUCLEASE RELATED"/>
    <property type="match status" value="1"/>
</dbReference>
<evidence type="ECO:0000256" key="8">
    <source>
        <dbReference type="PIRSR" id="PIRSR640255-1"/>
    </source>
</evidence>
<comment type="cofactor">
    <cofactor evidence="1">
        <name>Mg(2+)</name>
        <dbReference type="ChEBI" id="CHEBI:18420"/>
    </cofactor>
</comment>
<dbReference type="GO" id="GO:0003676">
    <property type="term" value="F:nucleic acid binding"/>
    <property type="evidence" value="ECO:0007669"/>
    <property type="project" value="InterPro"/>
</dbReference>
<evidence type="ECO:0000256" key="9">
    <source>
        <dbReference type="PIRSR" id="PIRSR640255-2"/>
    </source>
</evidence>
<accession>A0A923SJ16</accession>
<feature type="active site" description="Proton acceptor" evidence="8">
    <location>
        <position position="359"/>
    </location>
</feature>
<evidence type="ECO:0000259" key="12">
    <source>
        <dbReference type="SMART" id="SM00892"/>
    </source>
</evidence>
<comment type="similarity">
    <text evidence="2">Belongs to the DNA/RNA non-specific endonuclease family.</text>
</comment>